<reference evidence="1 2" key="1">
    <citation type="submission" date="2020-03" db="EMBL/GenBank/DDBJ databases">
        <title>Screen low temperature-resistant strains for efficient degradation of petroleum hydrocarbons under the low temperature.</title>
        <authorList>
            <person name="Wang Y."/>
            <person name="Chen J."/>
        </authorList>
    </citation>
    <scope>NUCLEOTIDE SEQUENCE [LARGE SCALE GENOMIC DNA]</scope>
    <source>
        <strain evidence="1 2">KB1</strain>
    </source>
</reference>
<dbReference type="AlphaFoldDB" id="A0A6G9CYJ1"/>
<dbReference type="EMBL" id="CP050124">
    <property type="protein sequence ID" value="QIP42125.1"/>
    <property type="molecule type" value="Genomic_DNA"/>
</dbReference>
<dbReference type="Proteomes" id="UP000502345">
    <property type="component" value="Chromosome"/>
</dbReference>
<sequence length="153" mass="16580">MTGGRELADPERVDDYVIAERAVVLVRVADDRRDPGSGVGGQADAGHPIADREIVYCRTGLGDDTRVFVPQHHWRVRIEGGERVAPVVRDLNEAARVLRHAQVTAADPAGDDVDADLMGCQRRRVGDLGDREFSLLETDGPHARTAPVSAGRP</sequence>
<evidence type="ECO:0000313" key="1">
    <source>
        <dbReference type="EMBL" id="QIP42125.1"/>
    </source>
</evidence>
<gene>
    <name evidence="1" type="ORF">G9444_4882</name>
</gene>
<organism evidence="1 2">
    <name type="scientific">Rhodococcus erythropolis</name>
    <name type="common">Arthrobacter picolinophilus</name>
    <dbReference type="NCBI Taxonomy" id="1833"/>
    <lineage>
        <taxon>Bacteria</taxon>
        <taxon>Bacillati</taxon>
        <taxon>Actinomycetota</taxon>
        <taxon>Actinomycetes</taxon>
        <taxon>Mycobacteriales</taxon>
        <taxon>Nocardiaceae</taxon>
        <taxon>Rhodococcus</taxon>
        <taxon>Rhodococcus erythropolis group</taxon>
    </lineage>
</organism>
<protein>
    <submittedName>
        <fullName evidence="1">Uncharacterized protein</fullName>
    </submittedName>
</protein>
<name>A0A6G9CYJ1_RHOER</name>
<evidence type="ECO:0000313" key="2">
    <source>
        <dbReference type="Proteomes" id="UP000502345"/>
    </source>
</evidence>
<accession>A0A6G9CYJ1</accession>
<proteinExistence type="predicted"/>